<dbReference type="OMA" id="THAYKNT"/>
<evidence type="ECO:0000256" key="1">
    <source>
        <dbReference type="SAM" id="MobiDB-lite"/>
    </source>
</evidence>
<feature type="region of interest" description="Disordered" evidence="1">
    <location>
        <begin position="1"/>
        <end position="77"/>
    </location>
</feature>
<dbReference type="EMBL" id="HG670713">
    <property type="protein sequence ID" value="CDI77642.1"/>
    <property type="molecule type" value="Genomic_DNA"/>
</dbReference>
<protein>
    <submittedName>
        <fullName evidence="2">Uncharacterized protein</fullName>
    </submittedName>
</protein>
<keyword evidence="3" id="KW-1185">Reference proteome</keyword>
<sequence>ESWQSTSHPGASAGRLGSDRSGGEVGSAFDPFSADAWRADPAWPVFGEEGQQVQAAGESGMQGLQREVPTSRTSSSDIYEQEVTAKQGAFSSVGSATSSEDALNPAALLDYHSANMFPQALQHSAMGTALQNPTVDATSPAVTNAAPFETDRRAGIVGRGDSHGGLRHDSSVPLIQMKAVQQLERQAHAFDGTFCAVGRSVSIPALRAPNSDPGEPSKAGDVRLHPFVRLPVVNPRDIHRIFRAEFALSLRFPKPSPMESYTTMRSLFAKASLTPEEIKTLIREAELVACYANDKLTRPLKRRRANYLFVKLSSIFMAFDHLVCTIELLGEKMNTGSWWAQFVQKFHTDYCFSERGRNERTEMLNKLVNRLSAALSIYKDGRRPAFTEIIELKRAIISHAYKRTQLSNPLWKLWMEDDNKFACSSNGLKDPSVGEAPGHREASTR</sequence>
<feature type="region of interest" description="Disordered" evidence="1">
    <location>
        <begin position="426"/>
        <end position="445"/>
    </location>
</feature>
<reference evidence="2" key="1">
    <citation type="submission" date="2013-10" db="EMBL/GenBank/DDBJ databases">
        <title>Genomic analysis of the causative agents of coccidiosis in chickens.</title>
        <authorList>
            <person name="Reid A.J."/>
            <person name="Blake D."/>
            <person name="Billington K."/>
            <person name="Browne H."/>
            <person name="Dunn M."/>
            <person name="Hung S."/>
            <person name="Kawahara F."/>
            <person name="Miranda-Saavedra D."/>
            <person name="Mourier T."/>
            <person name="Nagra H."/>
            <person name="Otto T.D."/>
            <person name="Rawlings N."/>
            <person name="Sanchez A."/>
            <person name="Sanders M."/>
            <person name="Subramaniam C."/>
            <person name="Tay Y."/>
            <person name="Dear P."/>
            <person name="Doerig C."/>
            <person name="Gruber A."/>
            <person name="Parkinson J."/>
            <person name="Shirley M."/>
            <person name="Wan K.L."/>
            <person name="Berriman M."/>
            <person name="Tomley F."/>
            <person name="Pain A."/>
        </authorList>
    </citation>
    <scope>NUCLEOTIDE SEQUENCE</scope>
    <source>
        <strain evidence="2">Houghton</strain>
    </source>
</reference>
<dbReference type="AlphaFoldDB" id="U6GDP5"/>
<reference evidence="2" key="2">
    <citation type="submission" date="2013-10" db="EMBL/GenBank/DDBJ databases">
        <authorList>
            <person name="Aslett M."/>
        </authorList>
    </citation>
    <scope>NUCLEOTIDE SEQUENCE</scope>
    <source>
        <strain evidence="2">Houghton</strain>
    </source>
</reference>
<dbReference type="GeneID" id="25274593"/>
<evidence type="ECO:0000313" key="3">
    <source>
        <dbReference type="Proteomes" id="UP000018050"/>
    </source>
</evidence>
<dbReference type="Proteomes" id="UP000018050">
    <property type="component" value="Unassembled WGS sequence"/>
</dbReference>
<gene>
    <name evidence="2" type="ORF">EAH_00065230</name>
</gene>
<dbReference type="OrthoDB" id="347378at2759"/>
<feature type="compositionally biased region" description="Polar residues" evidence="1">
    <location>
        <begin position="68"/>
        <end position="77"/>
    </location>
</feature>
<proteinExistence type="predicted"/>
<name>U6GDP5_EIMAC</name>
<organism evidence="2 3">
    <name type="scientific">Eimeria acervulina</name>
    <name type="common">Coccidian parasite</name>
    <dbReference type="NCBI Taxonomy" id="5801"/>
    <lineage>
        <taxon>Eukaryota</taxon>
        <taxon>Sar</taxon>
        <taxon>Alveolata</taxon>
        <taxon>Apicomplexa</taxon>
        <taxon>Conoidasida</taxon>
        <taxon>Coccidia</taxon>
        <taxon>Eucoccidiorida</taxon>
        <taxon>Eimeriorina</taxon>
        <taxon>Eimeriidae</taxon>
        <taxon>Eimeria</taxon>
    </lineage>
</organism>
<evidence type="ECO:0000313" key="2">
    <source>
        <dbReference type="EMBL" id="CDI77642.1"/>
    </source>
</evidence>
<dbReference type="VEuPathDB" id="ToxoDB:EAH_00065230"/>
<feature type="non-terminal residue" evidence="2">
    <location>
        <position position="1"/>
    </location>
</feature>
<accession>U6GDP5</accession>
<dbReference type="RefSeq" id="XP_013252036.1">
    <property type="nucleotide sequence ID" value="XM_013396582.1"/>
</dbReference>